<reference evidence="4" key="1">
    <citation type="submission" date="2023-07" db="EMBL/GenBank/DDBJ databases">
        <authorList>
            <person name="Kim M."/>
        </authorList>
    </citation>
    <scope>NUCLEOTIDE SEQUENCE</scope>
    <source>
        <strain evidence="4">BIUV-7</strain>
    </source>
</reference>
<feature type="chain" id="PRO_5046509571" description="EF-hand domain-containing protein" evidence="2">
    <location>
        <begin position="23"/>
        <end position="228"/>
    </location>
</feature>
<sequence length="228" mass="24294">MARLPALAASLVLTFCCAPAVAQQPPAPAATPPAAAPPGEGTPEITVSGQSKPVDPIDGPTVFLSPMGEPFRSEDKLSGAEHWFVQADKDNDRRVTKAEFQADAARFFATIDTDHDGVIGPEELLHYETDIAPEVMVTSTYGDVSKIKVDSDGKLTDPPYPTRLGAGRYSWIITPEPVIAADANMDRGVTKLEFEVAAAARFKILDRNGDGVLVRAELPKLSTPRGGQ</sequence>
<comment type="caution">
    <text evidence="4">The sequence shown here is derived from an EMBL/GenBank/DDBJ whole genome shotgun (WGS) entry which is preliminary data.</text>
</comment>
<feature type="compositionally biased region" description="Pro residues" evidence="1">
    <location>
        <begin position="25"/>
        <end position="36"/>
    </location>
</feature>
<feature type="signal peptide" evidence="2">
    <location>
        <begin position="1"/>
        <end position="22"/>
    </location>
</feature>
<feature type="domain" description="EF-hand" evidence="3">
    <location>
        <begin position="99"/>
        <end position="134"/>
    </location>
</feature>
<evidence type="ECO:0000313" key="4">
    <source>
        <dbReference type="EMBL" id="MDO6416441.1"/>
    </source>
</evidence>
<dbReference type="RefSeq" id="WP_303545978.1">
    <property type="nucleotide sequence ID" value="NZ_JAUOTP010000010.1"/>
</dbReference>
<name>A0ABT8YDP2_9SPHN</name>
<dbReference type="Gene3D" id="1.10.238.10">
    <property type="entry name" value="EF-hand"/>
    <property type="match status" value="1"/>
</dbReference>
<evidence type="ECO:0000259" key="3">
    <source>
        <dbReference type="PROSITE" id="PS50222"/>
    </source>
</evidence>
<keyword evidence="2" id="KW-0732">Signal</keyword>
<feature type="region of interest" description="Disordered" evidence="1">
    <location>
        <begin position="23"/>
        <end position="54"/>
    </location>
</feature>
<dbReference type="Proteomes" id="UP001169764">
    <property type="component" value="Unassembled WGS sequence"/>
</dbReference>
<dbReference type="InterPro" id="IPR011992">
    <property type="entry name" value="EF-hand-dom_pair"/>
</dbReference>
<dbReference type="Pfam" id="PF13202">
    <property type="entry name" value="EF-hand_5"/>
    <property type="match status" value="1"/>
</dbReference>
<dbReference type="PROSITE" id="PS00018">
    <property type="entry name" value="EF_HAND_1"/>
    <property type="match status" value="1"/>
</dbReference>
<proteinExistence type="predicted"/>
<dbReference type="EMBL" id="JAUOTP010000010">
    <property type="protein sequence ID" value="MDO6416441.1"/>
    <property type="molecule type" value="Genomic_DNA"/>
</dbReference>
<gene>
    <name evidence="4" type="ORF">Q4F19_18805</name>
</gene>
<dbReference type="InterPro" id="IPR018247">
    <property type="entry name" value="EF_Hand_1_Ca_BS"/>
</dbReference>
<keyword evidence="5" id="KW-1185">Reference proteome</keyword>
<evidence type="ECO:0000256" key="1">
    <source>
        <dbReference type="SAM" id="MobiDB-lite"/>
    </source>
</evidence>
<dbReference type="SUPFAM" id="SSF47473">
    <property type="entry name" value="EF-hand"/>
    <property type="match status" value="1"/>
</dbReference>
<evidence type="ECO:0000313" key="5">
    <source>
        <dbReference type="Proteomes" id="UP001169764"/>
    </source>
</evidence>
<accession>A0ABT8YDP2</accession>
<protein>
    <recommendedName>
        <fullName evidence="3">EF-hand domain-containing protein</fullName>
    </recommendedName>
</protein>
<dbReference type="InterPro" id="IPR002048">
    <property type="entry name" value="EF_hand_dom"/>
</dbReference>
<organism evidence="4 5">
    <name type="scientific">Sphingomonas natans</name>
    <dbReference type="NCBI Taxonomy" id="3063330"/>
    <lineage>
        <taxon>Bacteria</taxon>
        <taxon>Pseudomonadati</taxon>
        <taxon>Pseudomonadota</taxon>
        <taxon>Alphaproteobacteria</taxon>
        <taxon>Sphingomonadales</taxon>
        <taxon>Sphingomonadaceae</taxon>
        <taxon>Sphingomonas</taxon>
    </lineage>
</organism>
<evidence type="ECO:0000256" key="2">
    <source>
        <dbReference type="SAM" id="SignalP"/>
    </source>
</evidence>
<dbReference type="PROSITE" id="PS50222">
    <property type="entry name" value="EF_HAND_2"/>
    <property type="match status" value="1"/>
</dbReference>